<organism evidence="1 2">
    <name type="scientific">Calocera cornea HHB12733</name>
    <dbReference type="NCBI Taxonomy" id="1353952"/>
    <lineage>
        <taxon>Eukaryota</taxon>
        <taxon>Fungi</taxon>
        <taxon>Dikarya</taxon>
        <taxon>Basidiomycota</taxon>
        <taxon>Agaricomycotina</taxon>
        <taxon>Dacrymycetes</taxon>
        <taxon>Dacrymycetales</taxon>
        <taxon>Dacrymycetaceae</taxon>
        <taxon>Calocera</taxon>
    </lineage>
</organism>
<sequence>MFVDPFTRDDPKPMTNAQYLAIATVRAERVRSENGEYMDDVDVGLMREFAEEVENAVRRPGDIGQGLATE</sequence>
<dbReference type="EMBL" id="KV423975">
    <property type="protein sequence ID" value="KZT56559.1"/>
    <property type="molecule type" value="Genomic_DNA"/>
</dbReference>
<gene>
    <name evidence="1" type="ORF">CALCODRAFT_483821</name>
</gene>
<evidence type="ECO:0000313" key="1">
    <source>
        <dbReference type="EMBL" id="KZT56559.1"/>
    </source>
</evidence>
<evidence type="ECO:0000313" key="2">
    <source>
        <dbReference type="Proteomes" id="UP000076842"/>
    </source>
</evidence>
<dbReference type="OrthoDB" id="18412at2759"/>
<dbReference type="AlphaFoldDB" id="A0A165FCR9"/>
<protein>
    <submittedName>
        <fullName evidence="1">Uncharacterized protein</fullName>
    </submittedName>
</protein>
<reference evidence="1 2" key="1">
    <citation type="journal article" date="2016" name="Mol. Biol. Evol.">
        <title>Comparative Genomics of Early-Diverging Mushroom-Forming Fungi Provides Insights into the Origins of Lignocellulose Decay Capabilities.</title>
        <authorList>
            <person name="Nagy L.G."/>
            <person name="Riley R."/>
            <person name="Tritt A."/>
            <person name="Adam C."/>
            <person name="Daum C."/>
            <person name="Floudas D."/>
            <person name="Sun H."/>
            <person name="Yadav J.S."/>
            <person name="Pangilinan J."/>
            <person name="Larsson K.H."/>
            <person name="Matsuura K."/>
            <person name="Barry K."/>
            <person name="Labutti K."/>
            <person name="Kuo R."/>
            <person name="Ohm R.A."/>
            <person name="Bhattacharya S.S."/>
            <person name="Shirouzu T."/>
            <person name="Yoshinaga Y."/>
            <person name="Martin F.M."/>
            <person name="Grigoriev I.V."/>
            <person name="Hibbett D.S."/>
        </authorList>
    </citation>
    <scope>NUCLEOTIDE SEQUENCE [LARGE SCALE GENOMIC DNA]</scope>
    <source>
        <strain evidence="1 2">HHB12733</strain>
    </source>
</reference>
<proteinExistence type="predicted"/>
<dbReference type="Proteomes" id="UP000076842">
    <property type="component" value="Unassembled WGS sequence"/>
</dbReference>
<keyword evidence="2" id="KW-1185">Reference proteome</keyword>
<dbReference type="InParanoid" id="A0A165FCR9"/>
<name>A0A165FCR9_9BASI</name>
<accession>A0A165FCR9</accession>